<dbReference type="EMBL" id="BKCP01010514">
    <property type="protein sequence ID" value="GER52905.1"/>
    <property type="molecule type" value="Genomic_DNA"/>
</dbReference>
<gene>
    <name evidence="2" type="ORF">STAS_30384</name>
</gene>
<evidence type="ECO:0000313" key="2">
    <source>
        <dbReference type="EMBL" id="GER52905.1"/>
    </source>
</evidence>
<sequence>MLLVPNTRRNIQTQRLRPRTADAASVHGRRRHFPATLTPIFPDSRLEAPPPAAASGLPHWAAPPHVDPTGGAARPPPRLRLAGRVAPRARRAARLPHRRRRWGTRQGCAVAGGPAPRERPYVDVELRRRGTTAGAVLLLSPLLLKGIDDRILLLGTGQILAVQVHGGPRAFLVVPPENVAPPP</sequence>
<reference evidence="3" key="1">
    <citation type="journal article" date="2019" name="Curr. Biol.">
        <title>Genome Sequence of Striga asiatica Provides Insight into the Evolution of Plant Parasitism.</title>
        <authorList>
            <person name="Yoshida S."/>
            <person name="Kim S."/>
            <person name="Wafula E.K."/>
            <person name="Tanskanen J."/>
            <person name="Kim Y.M."/>
            <person name="Honaas L."/>
            <person name="Yang Z."/>
            <person name="Spallek T."/>
            <person name="Conn C.E."/>
            <person name="Ichihashi Y."/>
            <person name="Cheong K."/>
            <person name="Cui S."/>
            <person name="Der J.P."/>
            <person name="Gundlach H."/>
            <person name="Jiao Y."/>
            <person name="Hori C."/>
            <person name="Ishida J.K."/>
            <person name="Kasahara H."/>
            <person name="Kiba T."/>
            <person name="Kim M.S."/>
            <person name="Koo N."/>
            <person name="Laohavisit A."/>
            <person name="Lee Y.H."/>
            <person name="Lumba S."/>
            <person name="McCourt P."/>
            <person name="Mortimer J.C."/>
            <person name="Mutuku J.M."/>
            <person name="Nomura T."/>
            <person name="Sasaki-Sekimoto Y."/>
            <person name="Seto Y."/>
            <person name="Wang Y."/>
            <person name="Wakatake T."/>
            <person name="Sakakibara H."/>
            <person name="Demura T."/>
            <person name="Yamaguchi S."/>
            <person name="Yoneyama K."/>
            <person name="Manabe R.I."/>
            <person name="Nelson D.C."/>
            <person name="Schulman A.H."/>
            <person name="Timko M.P."/>
            <person name="dePamphilis C.W."/>
            <person name="Choi D."/>
            <person name="Shirasu K."/>
        </authorList>
    </citation>
    <scope>NUCLEOTIDE SEQUENCE [LARGE SCALE GENOMIC DNA]</scope>
    <source>
        <strain evidence="3">cv. UVA1</strain>
    </source>
</reference>
<organism evidence="2 3">
    <name type="scientific">Striga asiatica</name>
    <name type="common">Asiatic witchweed</name>
    <name type="synonym">Buchnera asiatica</name>
    <dbReference type="NCBI Taxonomy" id="4170"/>
    <lineage>
        <taxon>Eukaryota</taxon>
        <taxon>Viridiplantae</taxon>
        <taxon>Streptophyta</taxon>
        <taxon>Embryophyta</taxon>
        <taxon>Tracheophyta</taxon>
        <taxon>Spermatophyta</taxon>
        <taxon>Magnoliopsida</taxon>
        <taxon>eudicotyledons</taxon>
        <taxon>Gunneridae</taxon>
        <taxon>Pentapetalae</taxon>
        <taxon>asterids</taxon>
        <taxon>lamiids</taxon>
        <taxon>Lamiales</taxon>
        <taxon>Orobanchaceae</taxon>
        <taxon>Buchnereae</taxon>
        <taxon>Striga</taxon>
    </lineage>
</organism>
<comment type="caution">
    <text evidence="2">The sequence shown here is derived from an EMBL/GenBank/DDBJ whole genome shotgun (WGS) entry which is preliminary data.</text>
</comment>
<proteinExistence type="predicted"/>
<keyword evidence="3" id="KW-1185">Reference proteome</keyword>
<evidence type="ECO:0000256" key="1">
    <source>
        <dbReference type="SAM" id="MobiDB-lite"/>
    </source>
</evidence>
<dbReference type="AlphaFoldDB" id="A0A5A7R5E8"/>
<accession>A0A5A7R5E8</accession>
<dbReference type="Proteomes" id="UP000325081">
    <property type="component" value="Unassembled WGS sequence"/>
</dbReference>
<evidence type="ECO:0000313" key="3">
    <source>
        <dbReference type="Proteomes" id="UP000325081"/>
    </source>
</evidence>
<protein>
    <submittedName>
        <fullName evidence="2">Zinc finger C-x8-C-x5-C-x3-H type family protein</fullName>
    </submittedName>
</protein>
<feature type="region of interest" description="Disordered" evidence="1">
    <location>
        <begin position="94"/>
        <end position="116"/>
    </location>
</feature>
<name>A0A5A7R5E8_STRAF</name>
<feature type="compositionally biased region" description="Basic residues" evidence="1">
    <location>
        <begin position="94"/>
        <end position="103"/>
    </location>
</feature>